<evidence type="ECO:0000313" key="1">
    <source>
        <dbReference type="EMBL" id="AFH49625.1"/>
    </source>
</evidence>
<gene>
    <name evidence="1" type="ordered locus">IALB_1919</name>
</gene>
<keyword evidence="2" id="KW-1185">Reference proteome</keyword>
<accession>I0AKW8</accession>
<dbReference type="HOGENOM" id="CLU_3217292_0_0_10"/>
<dbReference type="EMBL" id="CP003418">
    <property type="protein sequence ID" value="AFH49625.1"/>
    <property type="molecule type" value="Genomic_DNA"/>
</dbReference>
<dbReference type="AlphaFoldDB" id="I0AKW8"/>
<organism evidence="1 2">
    <name type="scientific">Ignavibacterium album (strain DSM 19864 / JCM 16511 / NBRC 101810 / Mat9-16)</name>
    <dbReference type="NCBI Taxonomy" id="945713"/>
    <lineage>
        <taxon>Bacteria</taxon>
        <taxon>Pseudomonadati</taxon>
        <taxon>Ignavibacteriota</taxon>
        <taxon>Ignavibacteria</taxon>
        <taxon>Ignavibacteriales</taxon>
        <taxon>Ignavibacteriaceae</taxon>
        <taxon>Ignavibacterium</taxon>
    </lineage>
</organism>
<sequence>MFYMSKKFFLENNDDFRLFFQTKKGVISKNTSTVLFNILLGVPH</sequence>
<name>I0AKW8_IGNAJ</name>
<protein>
    <submittedName>
        <fullName evidence="1">Uncharacterized protein</fullName>
    </submittedName>
</protein>
<dbReference type="Proteomes" id="UP000007394">
    <property type="component" value="Chromosome"/>
</dbReference>
<proteinExistence type="predicted"/>
<dbReference type="STRING" id="945713.IALB_1919"/>
<evidence type="ECO:0000313" key="2">
    <source>
        <dbReference type="Proteomes" id="UP000007394"/>
    </source>
</evidence>
<dbReference type="KEGG" id="ial:IALB_1919"/>
<reference evidence="1 2" key="1">
    <citation type="journal article" date="2012" name="Front. Microbiol.">
        <title>Complete genome of Ignavibacterium album, a metabolically versatile, flagellated, facultative anaerobe from the phylum Chlorobi.</title>
        <authorList>
            <person name="Liu Z."/>
            <person name="Frigaard N.-U."/>
            <person name="Vogl K."/>
            <person name="Iino T."/>
            <person name="Ohkuma M."/>
            <person name="Overmann J."/>
            <person name="Bryant D.A."/>
        </authorList>
    </citation>
    <scope>NUCLEOTIDE SEQUENCE [LARGE SCALE GENOMIC DNA]</scope>
    <source>
        <strain evidence="2">DSM 19864 / JCM 16511 / NBRC 101810 / Mat9-16</strain>
    </source>
</reference>